<evidence type="ECO:0000256" key="2">
    <source>
        <dbReference type="ARBA" id="ARBA00022971"/>
    </source>
</evidence>
<keyword evidence="2" id="KW-0184">Conjugation</keyword>
<dbReference type="RefSeq" id="WP_011733934.1">
    <property type="nucleotide sequence ID" value="NC_008608.1"/>
</dbReference>
<sequence length="234" mass="26666">MATYHCSVKHGSKGNGASSAAKADYICREGKYADKPDLEYKESGNMPEWAQASPRVFWHAGDQCERANGRVYTEIETALPREISPDHRRELVQNFIREQLSGHPYTVAIHNPKATLDGGDQPHAHIIFSERKLDGIERNQEQFFKRANAKEPEKGGTAKDRTWNEREKVQQIREAWEGHYNRYSPERVSCRSLREQGIGREPERHLGPKMARPEAPEAGKVMEGSSQKTENKAR</sequence>
<reference evidence="5 6" key="1">
    <citation type="submission" date="2006-10" db="EMBL/GenBank/DDBJ databases">
        <title>Complete sequence of plasmid pPRO2 of Pelobacter propionicus DSM 2379.</title>
        <authorList>
            <consortium name="US DOE Joint Genome Institute"/>
            <person name="Copeland A."/>
            <person name="Lucas S."/>
            <person name="Lapidus A."/>
            <person name="Barry K."/>
            <person name="Detter J.C."/>
            <person name="Glavina del Rio T."/>
            <person name="Hammon N."/>
            <person name="Israni S."/>
            <person name="Dalin E."/>
            <person name="Tice H."/>
            <person name="Pitluck S."/>
            <person name="Saunders E."/>
            <person name="Brettin T."/>
            <person name="Bruce D."/>
            <person name="Han C."/>
            <person name="Tapia R."/>
            <person name="Schmutz J."/>
            <person name="Larimer F."/>
            <person name="Land M."/>
            <person name="Hauser L."/>
            <person name="Kyrpides N."/>
            <person name="Kim E."/>
            <person name="Lovley D."/>
            <person name="Richardson P."/>
        </authorList>
    </citation>
    <scope>NUCLEOTIDE SEQUENCE [LARGE SCALE GENOMIC DNA]</scope>
    <source>
        <strain evidence="6">DSM 2379 / NBRC 103807 / OttBd1</strain>
        <plasmid evidence="6">Plasmid pPRO2</plasmid>
    </source>
</reference>
<name>A0R848_PELPD</name>
<feature type="region of interest" description="Disordered" evidence="3">
    <location>
        <begin position="1"/>
        <end position="20"/>
    </location>
</feature>
<feature type="domain" description="MobA/MobL protein" evidence="4">
    <location>
        <begin position="28"/>
        <end position="212"/>
    </location>
</feature>
<dbReference type="OrthoDB" id="5460692at2"/>
<dbReference type="AlphaFoldDB" id="A0R848"/>
<dbReference type="Proteomes" id="UP000006732">
    <property type="component" value="Plasmid pPRO2"/>
</dbReference>
<dbReference type="EMBL" id="CP000484">
    <property type="protein sequence ID" value="ABL01415.1"/>
    <property type="molecule type" value="Genomic_DNA"/>
</dbReference>
<feature type="region of interest" description="Disordered" evidence="3">
    <location>
        <begin position="196"/>
        <end position="234"/>
    </location>
</feature>
<evidence type="ECO:0000313" key="6">
    <source>
        <dbReference type="Proteomes" id="UP000006732"/>
    </source>
</evidence>
<dbReference type="Gene3D" id="3.30.930.30">
    <property type="match status" value="1"/>
</dbReference>
<feature type="compositionally biased region" description="Basic and acidic residues" evidence="3">
    <location>
        <begin position="196"/>
        <end position="217"/>
    </location>
</feature>
<comment type="similarity">
    <text evidence="1">Belongs to the MobA/MobL family.</text>
</comment>
<keyword evidence="5" id="KW-0614">Plasmid</keyword>
<evidence type="ECO:0000256" key="1">
    <source>
        <dbReference type="ARBA" id="ARBA00010873"/>
    </source>
</evidence>
<geneLocation type="plasmid" evidence="5 6">
    <name>pPRO2</name>
</geneLocation>
<dbReference type="KEGG" id="ppd:Ppro_3827"/>
<organism evidence="5 6">
    <name type="scientific">Pelobacter propionicus (strain DSM 2379 / NBRC 103807 / OttBd1)</name>
    <dbReference type="NCBI Taxonomy" id="338966"/>
    <lineage>
        <taxon>Bacteria</taxon>
        <taxon>Pseudomonadati</taxon>
        <taxon>Thermodesulfobacteriota</taxon>
        <taxon>Desulfuromonadia</taxon>
        <taxon>Desulfuromonadales</taxon>
        <taxon>Desulfuromonadaceae</taxon>
        <taxon>Pelobacter</taxon>
    </lineage>
</organism>
<evidence type="ECO:0000313" key="5">
    <source>
        <dbReference type="EMBL" id="ABL01415.1"/>
    </source>
</evidence>
<proteinExistence type="inferred from homology"/>
<protein>
    <submittedName>
        <fullName evidence="5">MobA/MobL protein</fullName>
    </submittedName>
</protein>
<evidence type="ECO:0000259" key="4">
    <source>
        <dbReference type="Pfam" id="PF03389"/>
    </source>
</evidence>
<dbReference type="Pfam" id="PF03389">
    <property type="entry name" value="MobA_MobL"/>
    <property type="match status" value="1"/>
</dbReference>
<evidence type="ECO:0000256" key="3">
    <source>
        <dbReference type="SAM" id="MobiDB-lite"/>
    </source>
</evidence>
<dbReference type="InterPro" id="IPR005053">
    <property type="entry name" value="MobA_MobL"/>
</dbReference>
<keyword evidence="6" id="KW-1185">Reference proteome</keyword>
<dbReference type="HOGENOM" id="CLU_040291_0_0_7"/>
<gene>
    <name evidence="5" type="ordered locus">Ppro_3827</name>
</gene>
<accession>A0R848</accession>